<reference evidence="4 5" key="1">
    <citation type="submission" date="2006-10" db="EMBL/GenBank/DDBJ databases">
        <title>The Genome Sequence of Batrachochytrium dendrobatidis JEL423.</title>
        <authorList>
            <consortium name="The Broad Institute Genome Sequencing Platform"/>
            <person name="Birren B."/>
            <person name="Lander E."/>
            <person name="Galagan J."/>
            <person name="Cuomo C."/>
            <person name="Devon K."/>
            <person name="Jaffe D."/>
            <person name="Butler J."/>
            <person name="Alvarez P."/>
            <person name="Gnerre S."/>
            <person name="Grabherr M."/>
            <person name="Kleber M."/>
            <person name="Mauceli E."/>
            <person name="Brockman W."/>
            <person name="Young S."/>
            <person name="LaButti K."/>
            <person name="Sykes S."/>
            <person name="DeCaprio D."/>
            <person name="Crawford M."/>
            <person name="Koehrsen M."/>
            <person name="Engels R."/>
            <person name="Montgomery P."/>
            <person name="Pearson M."/>
            <person name="Howarth C."/>
            <person name="Larson L."/>
            <person name="White J."/>
            <person name="O'Leary S."/>
            <person name="Kodira C."/>
            <person name="Zeng Q."/>
            <person name="Yandava C."/>
            <person name="Alvarado L."/>
            <person name="Longcore J."/>
            <person name="James T."/>
        </authorList>
    </citation>
    <scope>NUCLEOTIDE SEQUENCE [LARGE SCALE GENOMIC DNA]</scope>
    <source>
        <strain evidence="4 5">JEL423</strain>
    </source>
</reference>
<dbReference type="GO" id="GO:0046513">
    <property type="term" value="P:ceramide biosynthetic process"/>
    <property type="evidence" value="ECO:0007669"/>
    <property type="project" value="TreeGrafter"/>
</dbReference>
<dbReference type="GO" id="GO:0016020">
    <property type="term" value="C:membrane"/>
    <property type="evidence" value="ECO:0007669"/>
    <property type="project" value="GOC"/>
</dbReference>
<feature type="transmembrane region" description="Helical" evidence="2">
    <location>
        <begin position="224"/>
        <end position="242"/>
    </location>
</feature>
<dbReference type="Proteomes" id="UP000077115">
    <property type="component" value="Unassembled WGS sequence"/>
</dbReference>
<dbReference type="VEuPathDB" id="FungiDB:BDEG_24779"/>
<dbReference type="OrthoDB" id="200948at2759"/>
<feature type="transmembrane region" description="Helical" evidence="2">
    <location>
        <begin position="130"/>
        <end position="153"/>
    </location>
</feature>
<name>A0A177WN68_BATDL</name>
<dbReference type="STRING" id="403673.A0A177WN68"/>
<dbReference type="PANTHER" id="PTHR12879:SF8">
    <property type="entry name" value="SPHINGOLIPID DELTA(4)-DESATURASE DES1"/>
    <property type="match status" value="1"/>
</dbReference>
<dbReference type="Pfam" id="PF08557">
    <property type="entry name" value="Lipid_DES"/>
    <property type="match status" value="1"/>
</dbReference>
<dbReference type="Pfam" id="PF00487">
    <property type="entry name" value="FA_desaturase"/>
    <property type="match status" value="1"/>
</dbReference>
<feature type="compositionally biased region" description="Basic and acidic residues" evidence="1">
    <location>
        <begin position="1"/>
        <end position="27"/>
    </location>
</feature>
<organism evidence="4 5">
    <name type="scientific">Batrachochytrium dendrobatidis (strain JEL423)</name>
    <dbReference type="NCBI Taxonomy" id="403673"/>
    <lineage>
        <taxon>Eukaryota</taxon>
        <taxon>Fungi</taxon>
        <taxon>Fungi incertae sedis</taxon>
        <taxon>Chytridiomycota</taxon>
        <taxon>Chytridiomycota incertae sedis</taxon>
        <taxon>Chytridiomycetes</taxon>
        <taxon>Rhizophydiales</taxon>
        <taxon>Rhizophydiales incertae sedis</taxon>
        <taxon>Batrachochytrium</taxon>
    </lineage>
</organism>
<dbReference type="InterPro" id="IPR013866">
    <property type="entry name" value="Sphingolipid_d4-desaturase_N"/>
</dbReference>
<evidence type="ECO:0000313" key="5">
    <source>
        <dbReference type="Proteomes" id="UP000077115"/>
    </source>
</evidence>
<proteinExistence type="predicted"/>
<keyword evidence="2" id="KW-0812">Transmembrane</keyword>
<dbReference type="eggNOG" id="KOG2987">
    <property type="taxonomic scope" value="Eukaryota"/>
</dbReference>
<dbReference type="GO" id="GO:0042284">
    <property type="term" value="F:sphingolipid delta-4 desaturase activity"/>
    <property type="evidence" value="ECO:0007669"/>
    <property type="project" value="TreeGrafter"/>
</dbReference>
<gene>
    <name evidence="4" type="ORF">BDEG_24779</name>
</gene>
<dbReference type="InterPro" id="IPR005804">
    <property type="entry name" value="FA_desaturase_dom"/>
</dbReference>
<sequence length="424" mass="48109">MTTEESVVRRKPSETSRKTAAKTDTKSRITTPTGTLDKNGLPSYDSRHPNYVGFWKRSIPNIDDTIAIDDIDEPHIKRRHAMLAAHPDIKTLYGIEPSTKYVIATIVSVQLALAYYFGQVWSTGQTGKGFMLALIVCAFVIGGTITQLIGVIIHEATHGLIFESPIMNKIAGIVSNLALPVPIAQSFRRYHLEHHAFQGVVGKDPDLPLDFEVKLIKGNTFAKIIFITLYPVMYVVRGLAMQKAPSDWEYINVVTTVVADVLIWRFCGPIGFFYMFLSLWFGYSFHPAAAHFIQEHFTFADGQETYSYYGGLNKLFLNIGYHNEHHDFTKIPWSKLPTLKAMAPEFYDTLLFHDSWMRVHWDFIFNSDLGPQSRVGRSYDDHKRGRKMLVANKGVNVDEVKLWEDGNSADDVLNRHDSGILFKK</sequence>
<dbReference type="EMBL" id="DS022305">
    <property type="protein sequence ID" value="OAJ41135.1"/>
    <property type="molecule type" value="Genomic_DNA"/>
</dbReference>
<dbReference type="PANTHER" id="PTHR12879">
    <property type="entry name" value="SPHINGOLIPID DELTA 4 DESATURASE/C-4 HYDROXYLASE PROTEIN DES2"/>
    <property type="match status" value="1"/>
</dbReference>
<keyword evidence="2" id="KW-0472">Membrane</keyword>
<feature type="region of interest" description="Disordered" evidence="1">
    <location>
        <begin position="1"/>
        <end position="42"/>
    </location>
</feature>
<evidence type="ECO:0000259" key="3">
    <source>
        <dbReference type="SMART" id="SM01269"/>
    </source>
</evidence>
<dbReference type="AlphaFoldDB" id="A0A177WN68"/>
<accession>A0A177WN68</accession>
<evidence type="ECO:0000313" key="4">
    <source>
        <dbReference type="EMBL" id="OAJ41135.1"/>
    </source>
</evidence>
<dbReference type="SMART" id="SM01269">
    <property type="entry name" value="Lipid_DES"/>
    <property type="match status" value="1"/>
</dbReference>
<feature type="transmembrane region" description="Helical" evidence="2">
    <location>
        <begin position="101"/>
        <end position="118"/>
    </location>
</feature>
<protein>
    <recommendedName>
        <fullName evidence="3">Sphingolipid delta4-desaturase N-terminal domain-containing protein</fullName>
    </recommendedName>
</protein>
<reference evidence="4 5" key="2">
    <citation type="submission" date="2016-05" db="EMBL/GenBank/DDBJ databases">
        <title>Lineage-specific infection strategies underlie the spectrum of fungal disease in amphibians.</title>
        <authorList>
            <person name="Cuomo C.A."/>
            <person name="Farrer R.A."/>
            <person name="James T."/>
            <person name="Longcore J."/>
            <person name="Birren B."/>
        </authorList>
    </citation>
    <scope>NUCLEOTIDE SEQUENCE [LARGE SCALE GENOMIC DNA]</scope>
    <source>
        <strain evidence="4 5">JEL423</strain>
    </source>
</reference>
<feature type="domain" description="Sphingolipid delta4-desaturase N-terminal" evidence="3">
    <location>
        <begin position="61"/>
        <end position="99"/>
    </location>
</feature>
<evidence type="ECO:0000256" key="2">
    <source>
        <dbReference type="SAM" id="Phobius"/>
    </source>
</evidence>
<keyword evidence="2" id="KW-1133">Transmembrane helix</keyword>
<feature type="transmembrane region" description="Helical" evidence="2">
    <location>
        <begin position="262"/>
        <end position="283"/>
    </location>
</feature>
<evidence type="ECO:0000256" key="1">
    <source>
        <dbReference type="SAM" id="MobiDB-lite"/>
    </source>
</evidence>